<keyword evidence="3" id="KW-1185">Reference proteome</keyword>
<keyword evidence="1" id="KW-0812">Transmembrane</keyword>
<dbReference type="Proteomes" id="UP000326837">
    <property type="component" value="Chromosome"/>
</dbReference>
<evidence type="ECO:0008006" key="4">
    <source>
        <dbReference type="Google" id="ProtNLM"/>
    </source>
</evidence>
<keyword evidence="1" id="KW-1133">Transmembrane helix</keyword>
<evidence type="ECO:0000256" key="1">
    <source>
        <dbReference type="SAM" id="Phobius"/>
    </source>
</evidence>
<dbReference type="AlphaFoldDB" id="A0A5K7XL21"/>
<name>A0A5K7XL21_9BACT</name>
<gene>
    <name evidence="2" type="ORF">PLANPX_4878</name>
</gene>
<dbReference type="EMBL" id="AP021861">
    <property type="protein sequence ID" value="BBO35266.1"/>
    <property type="molecule type" value="Genomic_DNA"/>
</dbReference>
<evidence type="ECO:0000313" key="3">
    <source>
        <dbReference type="Proteomes" id="UP000326837"/>
    </source>
</evidence>
<sequence length="121" mass="13340">MHSLNDWQQRYDEVEAMLKGAGDYVQPSDDLRPQVIEAARTIRGEQRGKRWVRRFALAAIILGAAVTLYIGPGNQRLKGVDSDDLHRQAALKSSGAGSLGWGLVQALIDLRAQQAEQLNSD</sequence>
<proteinExistence type="predicted"/>
<reference evidence="3" key="1">
    <citation type="submission" date="2019-10" db="EMBL/GenBank/DDBJ databases">
        <title>Lacipirellula parvula gen. nov., sp. nov., representing a lineage of planctomycetes widespread in freshwater anoxic habitats, and description of the family Lacipirellulaceae.</title>
        <authorList>
            <person name="Dedysh S.N."/>
            <person name="Kulichevskaya I.S."/>
            <person name="Beletsky A.V."/>
            <person name="Rakitin A.L."/>
            <person name="Mardanov A.V."/>
            <person name="Ivanova A.A."/>
            <person name="Saltykova V.X."/>
            <person name="Rijpstra W.I.C."/>
            <person name="Sinninghe Damste J.S."/>
            <person name="Ravin N.V."/>
        </authorList>
    </citation>
    <scope>NUCLEOTIDE SEQUENCE [LARGE SCALE GENOMIC DNA]</scope>
    <source>
        <strain evidence="3">PX69</strain>
    </source>
</reference>
<dbReference type="KEGG" id="lpav:PLANPX_4878"/>
<organism evidence="2 3">
    <name type="scientific">Lacipirellula parvula</name>
    <dbReference type="NCBI Taxonomy" id="2650471"/>
    <lineage>
        <taxon>Bacteria</taxon>
        <taxon>Pseudomonadati</taxon>
        <taxon>Planctomycetota</taxon>
        <taxon>Planctomycetia</taxon>
        <taxon>Pirellulales</taxon>
        <taxon>Lacipirellulaceae</taxon>
        <taxon>Lacipirellula</taxon>
    </lineage>
</organism>
<feature type="transmembrane region" description="Helical" evidence="1">
    <location>
        <begin position="51"/>
        <end position="71"/>
    </location>
</feature>
<keyword evidence="1" id="KW-0472">Membrane</keyword>
<dbReference type="RefSeq" id="WP_152100677.1">
    <property type="nucleotide sequence ID" value="NZ_AP021861.1"/>
</dbReference>
<evidence type="ECO:0000313" key="2">
    <source>
        <dbReference type="EMBL" id="BBO35266.1"/>
    </source>
</evidence>
<accession>A0A5K7XL21</accession>
<protein>
    <recommendedName>
        <fullName evidence="4">Transmembrane protein</fullName>
    </recommendedName>
</protein>